<dbReference type="Proteomes" id="UP000355283">
    <property type="component" value="Unassembled WGS sequence"/>
</dbReference>
<dbReference type="Gene3D" id="3.40.30.10">
    <property type="entry name" value="Glutaredoxin"/>
    <property type="match status" value="1"/>
</dbReference>
<dbReference type="EMBL" id="SDOX01000010">
    <property type="protein sequence ID" value="TFJ85815.1"/>
    <property type="molecule type" value="Genomic_DNA"/>
</dbReference>
<proteinExistence type="predicted"/>
<organism evidence="3 4">
    <name type="scientific">Nannochloropsis salina CCMP1776</name>
    <dbReference type="NCBI Taxonomy" id="1027361"/>
    <lineage>
        <taxon>Eukaryota</taxon>
        <taxon>Sar</taxon>
        <taxon>Stramenopiles</taxon>
        <taxon>Ochrophyta</taxon>
        <taxon>Eustigmatophyceae</taxon>
        <taxon>Eustigmatales</taxon>
        <taxon>Monodopsidaceae</taxon>
        <taxon>Microchloropsis</taxon>
        <taxon>Microchloropsis salina</taxon>
    </lineage>
</organism>
<dbReference type="InterPro" id="IPR017937">
    <property type="entry name" value="Thioredoxin_CS"/>
</dbReference>
<dbReference type="AlphaFoldDB" id="A0A4D9D8K7"/>
<dbReference type="PROSITE" id="PS00194">
    <property type="entry name" value="THIOREDOXIN_1"/>
    <property type="match status" value="1"/>
</dbReference>
<reference evidence="3 4" key="1">
    <citation type="submission" date="2019-01" db="EMBL/GenBank/DDBJ databases">
        <title>Nuclear Genome Assembly of the Microalgal Biofuel strain Nannochloropsis salina CCMP1776.</title>
        <authorList>
            <person name="Hovde B."/>
        </authorList>
    </citation>
    <scope>NUCLEOTIDE SEQUENCE [LARGE SCALE GENOMIC DNA]</scope>
    <source>
        <strain evidence="3 4">CCMP1776</strain>
    </source>
</reference>
<evidence type="ECO:0000313" key="4">
    <source>
        <dbReference type="Proteomes" id="UP000355283"/>
    </source>
</evidence>
<feature type="domain" description="Thioredoxin" evidence="2">
    <location>
        <begin position="1"/>
        <end position="115"/>
    </location>
</feature>
<protein>
    <recommendedName>
        <fullName evidence="2">Thioredoxin domain-containing protein</fullName>
    </recommendedName>
</protein>
<keyword evidence="1" id="KW-1015">Disulfide bond</keyword>
<dbReference type="Pfam" id="PF00085">
    <property type="entry name" value="Thioredoxin"/>
    <property type="match status" value="1"/>
</dbReference>
<evidence type="ECO:0000259" key="2">
    <source>
        <dbReference type="PROSITE" id="PS51352"/>
    </source>
</evidence>
<dbReference type="InterPro" id="IPR036249">
    <property type="entry name" value="Thioredoxin-like_sf"/>
</dbReference>
<dbReference type="SUPFAM" id="SSF52833">
    <property type="entry name" value="Thioredoxin-like"/>
    <property type="match status" value="1"/>
</dbReference>
<evidence type="ECO:0000256" key="1">
    <source>
        <dbReference type="ARBA" id="ARBA00023157"/>
    </source>
</evidence>
<dbReference type="PROSITE" id="PS51352">
    <property type="entry name" value="THIOREDOXIN_2"/>
    <property type="match status" value="1"/>
</dbReference>
<dbReference type="FunFam" id="3.40.30.10:FF:000245">
    <property type="entry name" value="Thioredoxin"/>
    <property type="match status" value="1"/>
</dbReference>
<dbReference type="PRINTS" id="PR00421">
    <property type="entry name" value="THIOREDOXIN"/>
</dbReference>
<gene>
    <name evidence="3" type="ORF">NSK_002635</name>
</gene>
<comment type="caution">
    <text evidence="3">The sequence shown here is derived from an EMBL/GenBank/DDBJ whole genome shotgun (WGS) entry which is preliminary data.</text>
</comment>
<dbReference type="OrthoDB" id="2121326at2759"/>
<dbReference type="CDD" id="cd02947">
    <property type="entry name" value="TRX_family"/>
    <property type="match status" value="1"/>
</dbReference>
<dbReference type="InterPro" id="IPR013766">
    <property type="entry name" value="Thioredoxin_domain"/>
</dbReference>
<accession>A0A4D9D8K7</accession>
<keyword evidence="4" id="KW-1185">Reference proteome</keyword>
<dbReference type="PANTHER" id="PTHR46115">
    <property type="entry name" value="THIOREDOXIN-LIKE PROTEIN 1"/>
    <property type="match status" value="1"/>
</dbReference>
<sequence length="115" mass="12649">MIRGGVSGKVSEVRTLEETEEALNGAGSKLVVLDFTATWCGPCKLISPVFEGLSEEISENEVVFLKVDVDVNEETAKKFEVSQMPTFIFVKNSEVKGRLVGANPDKLREAVFRLL</sequence>
<evidence type="ECO:0000313" key="3">
    <source>
        <dbReference type="EMBL" id="TFJ85815.1"/>
    </source>
</evidence>
<name>A0A4D9D8K7_9STRA</name>